<keyword evidence="1" id="KW-0805">Transcription regulation</keyword>
<accession>A0A328ANG6</accession>
<comment type="caution">
    <text evidence="6">The sequence shown here is derived from an EMBL/GenBank/DDBJ whole genome shotgun (WGS) entry which is preliminary data.</text>
</comment>
<dbReference type="CDD" id="cd06170">
    <property type="entry name" value="LuxR_C_like"/>
    <property type="match status" value="1"/>
</dbReference>
<feature type="compositionally biased region" description="Basic and acidic residues" evidence="4">
    <location>
        <begin position="23"/>
        <end position="37"/>
    </location>
</feature>
<evidence type="ECO:0000256" key="2">
    <source>
        <dbReference type="ARBA" id="ARBA00023125"/>
    </source>
</evidence>
<proteinExistence type="predicted"/>
<sequence>MEPLSRAAAPNGPGQLGPSSMGMERRLAPGDAFGERLDELDMPPGETGWDRFHPGPRFEIDTEGQVRAANAAGQLLIANRSIGLSGGRLRFGAASSNRRLERAIALSRQHPRQKLILRRMDGAWRSAELHSSPHLPTLLLLFATDEDLQPQAFAALADAFELTRGEARVLQALCTGSCPKEIAQQLDVSEHTVRSHLRAIYAKLNVRGLANAIRLATQLVS</sequence>
<evidence type="ECO:0000259" key="5">
    <source>
        <dbReference type="PROSITE" id="PS50043"/>
    </source>
</evidence>
<dbReference type="SUPFAM" id="SSF46894">
    <property type="entry name" value="C-terminal effector domain of the bipartite response regulators"/>
    <property type="match status" value="1"/>
</dbReference>
<dbReference type="InterPro" id="IPR016032">
    <property type="entry name" value="Sig_transdc_resp-reg_C-effctor"/>
</dbReference>
<dbReference type="PROSITE" id="PS50043">
    <property type="entry name" value="HTH_LUXR_2"/>
    <property type="match status" value="1"/>
</dbReference>
<keyword evidence="7" id="KW-1185">Reference proteome</keyword>
<name>A0A328ANG6_9CAUL</name>
<dbReference type="RefSeq" id="WP_111529865.1">
    <property type="nucleotide sequence ID" value="NZ_JBHRSG010000003.1"/>
</dbReference>
<evidence type="ECO:0000256" key="1">
    <source>
        <dbReference type="ARBA" id="ARBA00023015"/>
    </source>
</evidence>
<dbReference type="SMART" id="SM00421">
    <property type="entry name" value="HTH_LUXR"/>
    <property type="match status" value="1"/>
</dbReference>
<dbReference type="Gene3D" id="1.10.10.10">
    <property type="entry name" value="Winged helix-like DNA-binding domain superfamily/Winged helix DNA-binding domain"/>
    <property type="match status" value="1"/>
</dbReference>
<keyword evidence="2" id="KW-0238">DNA-binding</keyword>
<protein>
    <recommendedName>
        <fullName evidence="5">HTH luxR-type domain-containing protein</fullName>
    </recommendedName>
</protein>
<gene>
    <name evidence="6" type="ORF">DJ017_17160</name>
</gene>
<dbReference type="PANTHER" id="PTHR44688:SF25">
    <property type="entry name" value="HTH LUXR-TYPE DOMAIN-CONTAINING PROTEIN"/>
    <property type="match status" value="1"/>
</dbReference>
<dbReference type="EMBL" id="QFYQ01000001">
    <property type="protein sequence ID" value="RAK56117.1"/>
    <property type="molecule type" value="Genomic_DNA"/>
</dbReference>
<organism evidence="6 7">
    <name type="scientific">Phenylobacterium soli</name>
    <dbReference type="NCBI Taxonomy" id="2170551"/>
    <lineage>
        <taxon>Bacteria</taxon>
        <taxon>Pseudomonadati</taxon>
        <taxon>Pseudomonadota</taxon>
        <taxon>Alphaproteobacteria</taxon>
        <taxon>Caulobacterales</taxon>
        <taxon>Caulobacteraceae</taxon>
        <taxon>Phenylobacterium</taxon>
    </lineage>
</organism>
<evidence type="ECO:0000313" key="6">
    <source>
        <dbReference type="EMBL" id="RAK56117.1"/>
    </source>
</evidence>
<dbReference type="InterPro" id="IPR000792">
    <property type="entry name" value="Tscrpt_reg_LuxR_C"/>
</dbReference>
<feature type="domain" description="HTH luxR-type" evidence="5">
    <location>
        <begin position="155"/>
        <end position="220"/>
    </location>
</feature>
<evidence type="ECO:0000313" key="7">
    <source>
        <dbReference type="Proteomes" id="UP000249254"/>
    </source>
</evidence>
<dbReference type="PRINTS" id="PR00038">
    <property type="entry name" value="HTHLUXR"/>
</dbReference>
<dbReference type="InterPro" id="IPR036388">
    <property type="entry name" value="WH-like_DNA-bd_sf"/>
</dbReference>
<keyword evidence="3" id="KW-0804">Transcription</keyword>
<reference evidence="7" key="1">
    <citation type="submission" date="2018-05" db="EMBL/GenBank/DDBJ databases">
        <authorList>
            <person name="Li X."/>
        </authorList>
    </citation>
    <scope>NUCLEOTIDE SEQUENCE [LARGE SCALE GENOMIC DNA]</scope>
    <source>
        <strain evidence="7">LX32</strain>
    </source>
</reference>
<dbReference type="Proteomes" id="UP000249254">
    <property type="component" value="Unassembled WGS sequence"/>
</dbReference>
<evidence type="ECO:0000256" key="4">
    <source>
        <dbReference type="SAM" id="MobiDB-lite"/>
    </source>
</evidence>
<dbReference type="OrthoDB" id="7202404at2"/>
<dbReference type="AlphaFoldDB" id="A0A328ANG6"/>
<dbReference type="Pfam" id="PF00196">
    <property type="entry name" value="GerE"/>
    <property type="match status" value="1"/>
</dbReference>
<evidence type="ECO:0000256" key="3">
    <source>
        <dbReference type="ARBA" id="ARBA00023163"/>
    </source>
</evidence>
<feature type="region of interest" description="Disordered" evidence="4">
    <location>
        <begin position="1"/>
        <end position="37"/>
    </location>
</feature>
<dbReference type="PANTHER" id="PTHR44688">
    <property type="entry name" value="DNA-BINDING TRANSCRIPTIONAL ACTIVATOR DEVR_DOSR"/>
    <property type="match status" value="1"/>
</dbReference>
<dbReference type="GO" id="GO:0006355">
    <property type="term" value="P:regulation of DNA-templated transcription"/>
    <property type="evidence" value="ECO:0007669"/>
    <property type="project" value="InterPro"/>
</dbReference>
<dbReference type="GO" id="GO:0003677">
    <property type="term" value="F:DNA binding"/>
    <property type="evidence" value="ECO:0007669"/>
    <property type="project" value="UniProtKB-KW"/>
</dbReference>